<dbReference type="Proteomes" id="UP000009096">
    <property type="component" value="Chromosome 5"/>
</dbReference>
<organism evidence="1 2">
    <name type="scientific">Gibberella moniliformis (strain M3125 / FGSC 7600)</name>
    <name type="common">Maize ear and stalk rot fungus</name>
    <name type="synonym">Fusarium verticillioides</name>
    <dbReference type="NCBI Taxonomy" id="334819"/>
    <lineage>
        <taxon>Eukaryota</taxon>
        <taxon>Fungi</taxon>
        <taxon>Dikarya</taxon>
        <taxon>Ascomycota</taxon>
        <taxon>Pezizomycotina</taxon>
        <taxon>Sordariomycetes</taxon>
        <taxon>Hypocreomycetidae</taxon>
        <taxon>Hypocreales</taxon>
        <taxon>Nectriaceae</taxon>
        <taxon>Fusarium</taxon>
        <taxon>Fusarium fujikuroi species complex</taxon>
    </lineage>
</organism>
<dbReference type="EMBL" id="DS022244">
    <property type="protein sequence ID" value="EWG41001.1"/>
    <property type="molecule type" value="Genomic_DNA"/>
</dbReference>
<proteinExistence type="predicted"/>
<gene>
    <name evidence="1" type="ORF">FVEG_03203</name>
</gene>
<dbReference type="VEuPathDB" id="FungiDB:FVEG_03203"/>
<keyword evidence="2" id="KW-1185">Reference proteome</keyword>
<name>W7LR44_GIBM7</name>
<sequence length="139" mass="15916">MFLSYILLKTERSSDQISQESSRDELGEDQAFEVKQFLLNIQVGRIVVNEAHFAKRPKSTLKQMIRIIKHEELCLASAAMLSNSIHDFFGYLGLGYLRLEVLPQDGDPFGKYKDLLSALFMSAKKHLPRVTRIDVLPLF</sequence>
<evidence type="ECO:0000313" key="2">
    <source>
        <dbReference type="Proteomes" id="UP000009096"/>
    </source>
</evidence>
<dbReference type="EMBL" id="CM000582">
    <property type="protein sequence ID" value="EWG41001.1"/>
    <property type="molecule type" value="Genomic_DNA"/>
</dbReference>
<dbReference type="KEGG" id="fvr:FVEG_03203"/>
<dbReference type="RefSeq" id="XP_018747192.1">
    <property type="nucleotide sequence ID" value="XM_018890809.1"/>
</dbReference>
<protein>
    <submittedName>
        <fullName evidence="1">Uncharacterized protein</fullName>
    </submittedName>
</protein>
<accession>W7LR44</accession>
<dbReference type="GeneID" id="30061360"/>
<reference evidence="1 2" key="1">
    <citation type="journal article" date="2010" name="Nature">
        <title>Comparative genomics reveals mobile pathogenicity chromosomes in Fusarium.</title>
        <authorList>
            <person name="Ma L.J."/>
            <person name="van der Does H.C."/>
            <person name="Borkovich K.A."/>
            <person name="Coleman J.J."/>
            <person name="Daboussi M.J."/>
            <person name="Di Pietro A."/>
            <person name="Dufresne M."/>
            <person name="Freitag M."/>
            <person name="Grabherr M."/>
            <person name="Henrissat B."/>
            <person name="Houterman P.M."/>
            <person name="Kang S."/>
            <person name="Shim W.B."/>
            <person name="Woloshuk C."/>
            <person name="Xie X."/>
            <person name="Xu J.R."/>
            <person name="Antoniw J."/>
            <person name="Baker S.E."/>
            <person name="Bluhm B.H."/>
            <person name="Breakspear A."/>
            <person name="Brown D.W."/>
            <person name="Butchko R.A."/>
            <person name="Chapman S."/>
            <person name="Coulson R."/>
            <person name="Coutinho P.M."/>
            <person name="Danchin E.G."/>
            <person name="Diener A."/>
            <person name="Gale L.R."/>
            <person name="Gardiner D.M."/>
            <person name="Goff S."/>
            <person name="Hammond-Kosack K.E."/>
            <person name="Hilburn K."/>
            <person name="Hua-Van A."/>
            <person name="Jonkers W."/>
            <person name="Kazan K."/>
            <person name="Kodira C.D."/>
            <person name="Koehrsen M."/>
            <person name="Kumar L."/>
            <person name="Lee Y.H."/>
            <person name="Li L."/>
            <person name="Manners J.M."/>
            <person name="Miranda-Saavedra D."/>
            <person name="Mukherjee M."/>
            <person name="Park G."/>
            <person name="Park J."/>
            <person name="Park S.Y."/>
            <person name="Proctor R.H."/>
            <person name="Regev A."/>
            <person name="Ruiz-Roldan M.C."/>
            <person name="Sain D."/>
            <person name="Sakthikumar S."/>
            <person name="Sykes S."/>
            <person name="Schwartz D.C."/>
            <person name="Turgeon B.G."/>
            <person name="Wapinski I."/>
            <person name="Yoder O."/>
            <person name="Young S."/>
            <person name="Zeng Q."/>
            <person name="Zhou S."/>
            <person name="Galagan J."/>
            <person name="Cuomo C.A."/>
            <person name="Kistler H.C."/>
            <person name="Rep M."/>
        </authorList>
    </citation>
    <scope>NUCLEOTIDE SEQUENCE [LARGE SCALE GENOMIC DNA]</scope>
    <source>
        <strain evidence="2">M3125 / FGSC 7600</strain>
    </source>
</reference>
<dbReference type="AlphaFoldDB" id="W7LR44"/>
<evidence type="ECO:0000313" key="1">
    <source>
        <dbReference type="EMBL" id="EWG41001.1"/>
    </source>
</evidence>
<dbReference type="HOGENOM" id="CLU_1845269_0_0_1"/>